<dbReference type="InterPro" id="IPR050202">
    <property type="entry name" value="Cyt/Deoxycyt_deaminase"/>
</dbReference>
<evidence type="ECO:0000256" key="8">
    <source>
        <dbReference type="PIRSR" id="PIRSR006334-3"/>
    </source>
</evidence>
<dbReference type="CDD" id="cd01283">
    <property type="entry name" value="cytidine_deaminase"/>
    <property type="match status" value="2"/>
</dbReference>
<protein>
    <submittedName>
        <fullName evidence="10">Cytidine deaminase</fullName>
        <ecNumber evidence="10">3.5.4.5</ecNumber>
    </submittedName>
</protein>
<dbReference type="FunFam" id="3.40.140.10:FF:000007">
    <property type="entry name" value="Cytidine deaminase"/>
    <property type="match status" value="1"/>
</dbReference>
<keyword evidence="5 8" id="KW-0862">Zinc</keyword>
<proteinExistence type="inferred from homology"/>
<dbReference type="GO" id="GO:0072527">
    <property type="term" value="P:pyrimidine-containing compound metabolic process"/>
    <property type="evidence" value="ECO:0007669"/>
    <property type="project" value="UniProtKB-ARBA"/>
</dbReference>
<dbReference type="PANTHER" id="PTHR11644">
    <property type="entry name" value="CYTIDINE DEAMINASE"/>
    <property type="match status" value="1"/>
</dbReference>
<dbReference type="GeneID" id="93262731"/>
<feature type="binding site" evidence="7">
    <location>
        <begin position="62"/>
        <end position="64"/>
    </location>
    <ligand>
        <name>substrate</name>
    </ligand>
</feature>
<dbReference type="PIRSF" id="PIRSF006334">
    <property type="entry name" value="Cdd_plus_pseudo"/>
    <property type="match status" value="1"/>
</dbReference>
<comment type="subunit">
    <text evidence="2">Homodimer.</text>
</comment>
<evidence type="ECO:0000256" key="3">
    <source>
        <dbReference type="ARBA" id="ARBA00022723"/>
    </source>
</evidence>
<evidence type="ECO:0000259" key="9">
    <source>
        <dbReference type="PROSITE" id="PS51747"/>
    </source>
</evidence>
<name>A0AAX2J5U7_KINKI</name>
<sequence>MQTFYTSAQVAELAKQSNAADIIDFALSLLSQAAECAVVPVSQFKVGAIAIDVDGNFYLGANQECAGAAMAQTVHAEQSAISHAWARGATQIAHIVVNYTPCGHCRQFLNELRGAENLLIHLPHSRDNRLHDYLPDSFSPKDLDIPERLLDKQNQGLTLSVDDTATPLVQAALDAANCSHAPYSHAYAGVALQCSNGEIFAGGYAENAAYNPTLPPLQNALNFLRLNGYTEDDVVQAALVCTEQGGHVAHTHALWSALSDVPLQIVQTA</sequence>
<evidence type="ECO:0000313" key="11">
    <source>
        <dbReference type="Proteomes" id="UP000248598"/>
    </source>
</evidence>
<gene>
    <name evidence="10" type="primary">cdd</name>
    <name evidence="10" type="ORF">NCTC10529_01448</name>
</gene>
<dbReference type="InterPro" id="IPR013171">
    <property type="entry name" value="Cyd/dCyd_deaminase_Zn-bd"/>
</dbReference>
<dbReference type="GO" id="GO:0055086">
    <property type="term" value="P:nucleobase-containing small molecule metabolic process"/>
    <property type="evidence" value="ECO:0007669"/>
    <property type="project" value="UniProtKB-ARBA"/>
</dbReference>
<feature type="binding site" evidence="8">
    <location>
        <position position="105"/>
    </location>
    <ligand>
        <name>Zn(2+)</name>
        <dbReference type="ChEBI" id="CHEBI:29105"/>
        <note>catalytic</note>
    </ligand>
</feature>
<dbReference type="Proteomes" id="UP000248598">
    <property type="component" value="Chromosome 1"/>
</dbReference>
<feature type="domain" description="CMP/dCMP-type deaminase" evidence="9">
    <location>
        <begin position="163"/>
        <end position="269"/>
    </location>
</feature>
<feature type="binding site" evidence="8">
    <location>
        <position position="75"/>
    </location>
    <ligand>
        <name>Zn(2+)</name>
        <dbReference type="ChEBI" id="CHEBI:29105"/>
        <note>catalytic</note>
    </ligand>
</feature>
<evidence type="ECO:0000256" key="4">
    <source>
        <dbReference type="ARBA" id="ARBA00022801"/>
    </source>
</evidence>
<dbReference type="GO" id="GO:0042802">
    <property type="term" value="F:identical protein binding"/>
    <property type="evidence" value="ECO:0007669"/>
    <property type="project" value="UniProtKB-ARBA"/>
</dbReference>
<evidence type="ECO:0000256" key="2">
    <source>
        <dbReference type="ARBA" id="ARBA00011738"/>
    </source>
</evidence>
<dbReference type="GO" id="GO:0008270">
    <property type="term" value="F:zinc ion binding"/>
    <property type="evidence" value="ECO:0007669"/>
    <property type="project" value="InterPro"/>
</dbReference>
<feature type="domain" description="CMP/dCMP-type deaminase" evidence="9">
    <location>
        <begin position="21"/>
        <end position="141"/>
    </location>
</feature>
<comment type="cofactor">
    <cofactor evidence="8">
        <name>Zn(2+)</name>
        <dbReference type="ChEBI" id="CHEBI:29105"/>
    </cofactor>
    <text evidence="8">Binds 1 zinc ion.</text>
</comment>
<evidence type="ECO:0000256" key="1">
    <source>
        <dbReference type="ARBA" id="ARBA00006576"/>
    </source>
</evidence>
<evidence type="ECO:0000256" key="5">
    <source>
        <dbReference type="ARBA" id="ARBA00022833"/>
    </source>
</evidence>
<dbReference type="PANTHER" id="PTHR11644:SF2">
    <property type="entry name" value="CYTIDINE DEAMINASE"/>
    <property type="match status" value="1"/>
</dbReference>
<reference evidence="10 11" key="1">
    <citation type="submission" date="2018-06" db="EMBL/GenBank/DDBJ databases">
        <authorList>
            <consortium name="Pathogen Informatics"/>
            <person name="Doyle S."/>
        </authorList>
    </citation>
    <scope>NUCLEOTIDE SEQUENCE [LARGE SCALE GENOMIC DNA]</scope>
    <source>
        <strain evidence="10 11">NCTC10529</strain>
    </source>
</reference>
<dbReference type="Pfam" id="PF08211">
    <property type="entry name" value="dCMP_cyt_deam_2"/>
    <property type="match status" value="1"/>
</dbReference>
<evidence type="ECO:0000256" key="6">
    <source>
        <dbReference type="PIRSR" id="PIRSR006334-1"/>
    </source>
</evidence>
<dbReference type="GO" id="GO:0005829">
    <property type="term" value="C:cytosol"/>
    <property type="evidence" value="ECO:0007669"/>
    <property type="project" value="TreeGrafter"/>
</dbReference>
<accession>A0AAX2J5U7</accession>
<dbReference type="Pfam" id="PF00383">
    <property type="entry name" value="dCMP_cyt_deam_1"/>
    <property type="match status" value="1"/>
</dbReference>
<evidence type="ECO:0000256" key="7">
    <source>
        <dbReference type="PIRSR" id="PIRSR006334-2"/>
    </source>
</evidence>
<dbReference type="GO" id="GO:0004126">
    <property type="term" value="F:cytidine deaminase activity"/>
    <property type="evidence" value="ECO:0007669"/>
    <property type="project" value="UniProtKB-EC"/>
</dbReference>
<feature type="active site" description="Proton donor" evidence="6">
    <location>
        <position position="77"/>
    </location>
</feature>
<keyword evidence="3 8" id="KW-0479">Metal-binding</keyword>
<dbReference type="Gene3D" id="3.40.140.10">
    <property type="entry name" value="Cytidine Deaminase, domain 2"/>
    <property type="match status" value="2"/>
</dbReference>
<dbReference type="AlphaFoldDB" id="A0AAX2J5U7"/>
<dbReference type="KEGG" id="kki:KKKWG1_1392"/>
<dbReference type="NCBIfam" id="NF006537">
    <property type="entry name" value="PRK09027.1"/>
    <property type="match status" value="1"/>
</dbReference>
<keyword evidence="4 10" id="KW-0378">Hydrolase</keyword>
<dbReference type="PROSITE" id="PS51747">
    <property type="entry name" value="CYT_DCMP_DEAMINASES_2"/>
    <property type="match status" value="2"/>
</dbReference>
<dbReference type="InterPro" id="IPR002125">
    <property type="entry name" value="CMP_dCMP_dom"/>
</dbReference>
<dbReference type="InterPro" id="IPR016193">
    <property type="entry name" value="Cytidine_deaminase-like"/>
</dbReference>
<dbReference type="EMBL" id="LS483426">
    <property type="protein sequence ID" value="SQH25252.1"/>
    <property type="molecule type" value="Genomic_DNA"/>
</dbReference>
<dbReference type="PROSITE" id="PS00903">
    <property type="entry name" value="CYT_DCMP_DEAMINASES_1"/>
    <property type="match status" value="1"/>
</dbReference>
<dbReference type="EC" id="3.5.4.5" evidence="10"/>
<comment type="similarity">
    <text evidence="1">Belongs to the cytidine and deoxycytidylate deaminase family.</text>
</comment>
<dbReference type="RefSeq" id="WP_003786974.1">
    <property type="nucleotide sequence ID" value="NZ_CP050136.1"/>
</dbReference>
<organism evidence="10 11">
    <name type="scientific">Kingella kingae</name>
    <dbReference type="NCBI Taxonomy" id="504"/>
    <lineage>
        <taxon>Bacteria</taxon>
        <taxon>Pseudomonadati</taxon>
        <taxon>Pseudomonadota</taxon>
        <taxon>Betaproteobacteria</taxon>
        <taxon>Neisseriales</taxon>
        <taxon>Neisseriaceae</taxon>
        <taxon>Kingella</taxon>
    </lineage>
</organism>
<dbReference type="SUPFAM" id="SSF53927">
    <property type="entry name" value="Cytidine deaminase-like"/>
    <property type="match status" value="2"/>
</dbReference>
<dbReference type="InterPro" id="IPR016192">
    <property type="entry name" value="APOBEC/CMP_deaminase_Zn-bd"/>
</dbReference>
<evidence type="ECO:0000313" key="10">
    <source>
        <dbReference type="EMBL" id="SQH25252.1"/>
    </source>
</evidence>
<feature type="binding site" evidence="8">
    <location>
        <position position="102"/>
    </location>
    <ligand>
        <name>Zn(2+)</name>
        <dbReference type="ChEBI" id="CHEBI:29105"/>
        <note>catalytic</note>
    </ligand>
</feature>